<proteinExistence type="inferred from homology"/>
<dbReference type="InterPro" id="IPR036412">
    <property type="entry name" value="HAD-like_sf"/>
</dbReference>
<comment type="similarity">
    <text evidence="3">Belongs to the HAD-like hydrolase superfamily. SerB family.</text>
</comment>
<evidence type="ECO:0000256" key="4">
    <source>
        <dbReference type="ARBA" id="ARBA00012640"/>
    </source>
</evidence>
<dbReference type="EC" id="3.1.3.3" evidence="4"/>
<evidence type="ECO:0000256" key="5">
    <source>
        <dbReference type="ARBA" id="ARBA00015196"/>
    </source>
</evidence>
<evidence type="ECO:0000256" key="11">
    <source>
        <dbReference type="ARBA" id="ARBA00031693"/>
    </source>
</evidence>
<evidence type="ECO:0000256" key="8">
    <source>
        <dbReference type="ARBA" id="ARBA00022801"/>
    </source>
</evidence>
<evidence type="ECO:0000256" key="3">
    <source>
        <dbReference type="ARBA" id="ARBA00009184"/>
    </source>
</evidence>
<dbReference type="Gene3D" id="3.40.50.1000">
    <property type="entry name" value="HAD superfamily/HAD-like"/>
    <property type="match status" value="1"/>
</dbReference>
<evidence type="ECO:0000256" key="10">
    <source>
        <dbReference type="ARBA" id="ARBA00023299"/>
    </source>
</evidence>
<comment type="caution">
    <text evidence="14">The sequence shown here is derived from an EMBL/GenBank/DDBJ whole genome shotgun (WGS) entry which is preliminary data.</text>
</comment>
<organism evidence="14 15">
    <name type="scientific">Glaciecola petra</name>
    <dbReference type="NCBI Taxonomy" id="3075602"/>
    <lineage>
        <taxon>Bacteria</taxon>
        <taxon>Pseudomonadati</taxon>
        <taxon>Pseudomonadota</taxon>
        <taxon>Gammaproteobacteria</taxon>
        <taxon>Alteromonadales</taxon>
        <taxon>Alteromonadaceae</taxon>
        <taxon>Glaciecola</taxon>
    </lineage>
</organism>
<evidence type="ECO:0000256" key="6">
    <source>
        <dbReference type="ARBA" id="ARBA00022605"/>
    </source>
</evidence>
<dbReference type="EMBL" id="JAVRHX010000004">
    <property type="protein sequence ID" value="MDT0595802.1"/>
    <property type="molecule type" value="Genomic_DNA"/>
</dbReference>
<dbReference type="SFLD" id="SFLDS00003">
    <property type="entry name" value="Haloacid_Dehalogenase"/>
    <property type="match status" value="1"/>
</dbReference>
<dbReference type="SFLD" id="SFLDG01137">
    <property type="entry name" value="C1.6.1:_Phosphoserine_Phosphat"/>
    <property type="match status" value="1"/>
</dbReference>
<keyword evidence="6" id="KW-0028">Amino-acid biosynthesis</keyword>
<evidence type="ECO:0000313" key="15">
    <source>
        <dbReference type="Proteomes" id="UP001253545"/>
    </source>
</evidence>
<name>A0ABU2ZT37_9ALTE</name>
<evidence type="ECO:0000256" key="2">
    <source>
        <dbReference type="ARBA" id="ARBA00005135"/>
    </source>
</evidence>
<comment type="catalytic activity">
    <reaction evidence="12">
        <text>O-phospho-L-serine + H2O = L-serine + phosphate</text>
        <dbReference type="Rhea" id="RHEA:21208"/>
        <dbReference type="ChEBI" id="CHEBI:15377"/>
        <dbReference type="ChEBI" id="CHEBI:33384"/>
        <dbReference type="ChEBI" id="CHEBI:43474"/>
        <dbReference type="ChEBI" id="CHEBI:57524"/>
        <dbReference type="EC" id="3.1.3.3"/>
    </reaction>
</comment>
<keyword evidence="15" id="KW-1185">Reference proteome</keyword>
<dbReference type="GO" id="GO:0016787">
    <property type="term" value="F:hydrolase activity"/>
    <property type="evidence" value="ECO:0007669"/>
    <property type="project" value="UniProtKB-KW"/>
</dbReference>
<evidence type="ECO:0000256" key="9">
    <source>
        <dbReference type="ARBA" id="ARBA00022842"/>
    </source>
</evidence>
<comment type="cofactor">
    <cofactor evidence="1">
        <name>Mg(2+)</name>
        <dbReference type="ChEBI" id="CHEBI:18420"/>
    </cofactor>
</comment>
<evidence type="ECO:0000256" key="7">
    <source>
        <dbReference type="ARBA" id="ARBA00022723"/>
    </source>
</evidence>
<evidence type="ECO:0000256" key="13">
    <source>
        <dbReference type="ARBA" id="ARBA00048523"/>
    </source>
</evidence>
<dbReference type="InterPro" id="IPR050582">
    <property type="entry name" value="HAD-like_SerB"/>
</dbReference>
<dbReference type="RefSeq" id="WP_311369328.1">
    <property type="nucleotide sequence ID" value="NZ_JAVRHX010000004.1"/>
</dbReference>
<comment type="pathway">
    <text evidence="2">Amino-acid biosynthesis; L-serine biosynthesis; L-serine from 3-phospho-D-glycerate: step 3/3.</text>
</comment>
<keyword evidence="7" id="KW-0479">Metal-binding</keyword>
<dbReference type="NCBIfam" id="TIGR00338">
    <property type="entry name" value="serB"/>
    <property type="match status" value="1"/>
</dbReference>
<dbReference type="Pfam" id="PF00702">
    <property type="entry name" value="Hydrolase"/>
    <property type="match status" value="1"/>
</dbReference>
<reference evidence="14 15" key="1">
    <citation type="submission" date="2023-09" db="EMBL/GenBank/DDBJ databases">
        <authorList>
            <person name="Rey-Velasco X."/>
        </authorList>
    </citation>
    <scope>NUCLEOTIDE SEQUENCE [LARGE SCALE GENOMIC DNA]</scope>
    <source>
        <strain evidence="14 15">P117</strain>
    </source>
</reference>
<dbReference type="InterPro" id="IPR004469">
    <property type="entry name" value="PSP"/>
</dbReference>
<keyword evidence="8 14" id="KW-0378">Hydrolase</keyword>
<accession>A0ABU2ZT37</accession>
<dbReference type="NCBIfam" id="TIGR01488">
    <property type="entry name" value="HAD-SF-IB"/>
    <property type="match status" value="1"/>
</dbReference>
<dbReference type="SFLD" id="SFLDG01136">
    <property type="entry name" value="C1.6:_Phosphoserine_Phosphatas"/>
    <property type="match status" value="1"/>
</dbReference>
<gene>
    <name evidence="14" type="primary">serB</name>
    <name evidence="14" type="ORF">RM552_13160</name>
</gene>
<dbReference type="SFLD" id="SFLDF00029">
    <property type="entry name" value="phosphoserine_phosphatase"/>
    <property type="match status" value="1"/>
</dbReference>
<sequence length="357" mass="39028">MTIAALFSEPSASVSIDTCNRILTDTGGIIFYGQNLKQRDTLNAIQDLSKEAVSGTQHQQKFNNQFVIVGQAINLFTIEKIVSVYFSSATKIIVSPHPLHQKLGRQAFIIELFADDKTSKLLLNKDVLETISQAFYIDCFKVSDVSLLTQGLLVMDMDSTIINMECIDEIATLVGVGDKVAALTERAMQGELDFNQSLLARVSCLKGISVEELEKLKSRLPINPGFAMTIAILQDHGWKTCIASGGFTYFANYLKNTFALTAAYSNELGIDKQHLSGEVEGDILNAETKRNILLTEKDKAQIADTQTIAIGDGANDLAMMQAASLGVAYKAKAKVKEQADANINFCGFEGLLYCLQQ</sequence>
<evidence type="ECO:0000256" key="12">
    <source>
        <dbReference type="ARBA" id="ARBA00048138"/>
    </source>
</evidence>
<dbReference type="PANTHER" id="PTHR43344:SF2">
    <property type="entry name" value="PHOSPHOSERINE PHOSPHATASE"/>
    <property type="match status" value="1"/>
</dbReference>
<dbReference type="InterPro" id="IPR023214">
    <property type="entry name" value="HAD_sf"/>
</dbReference>
<dbReference type="SUPFAM" id="SSF56784">
    <property type="entry name" value="HAD-like"/>
    <property type="match status" value="1"/>
</dbReference>
<comment type="catalytic activity">
    <reaction evidence="13">
        <text>O-phospho-D-serine + H2O = D-serine + phosphate</text>
        <dbReference type="Rhea" id="RHEA:24873"/>
        <dbReference type="ChEBI" id="CHEBI:15377"/>
        <dbReference type="ChEBI" id="CHEBI:35247"/>
        <dbReference type="ChEBI" id="CHEBI:43474"/>
        <dbReference type="ChEBI" id="CHEBI:58680"/>
        <dbReference type="EC" id="3.1.3.3"/>
    </reaction>
</comment>
<evidence type="ECO:0000256" key="1">
    <source>
        <dbReference type="ARBA" id="ARBA00001946"/>
    </source>
</evidence>
<keyword evidence="9" id="KW-0460">Magnesium</keyword>
<protein>
    <recommendedName>
        <fullName evidence="5">Phosphoserine phosphatase</fullName>
        <ecNumber evidence="4">3.1.3.3</ecNumber>
    </recommendedName>
    <alternativeName>
        <fullName evidence="11">O-phosphoserine phosphohydrolase</fullName>
    </alternativeName>
</protein>
<dbReference type="PANTHER" id="PTHR43344">
    <property type="entry name" value="PHOSPHOSERINE PHOSPHATASE"/>
    <property type="match status" value="1"/>
</dbReference>
<keyword evidence="10" id="KW-0718">Serine biosynthesis</keyword>
<evidence type="ECO:0000313" key="14">
    <source>
        <dbReference type="EMBL" id="MDT0595802.1"/>
    </source>
</evidence>
<dbReference type="Proteomes" id="UP001253545">
    <property type="component" value="Unassembled WGS sequence"/>
</dbReference>